<dbReference type="GO" id="GO:0003676">
    <property type="term" value="F:nucleic acid binding"/>
    <property type="evidence" value="ECO:0007669"/>
    <property type="project" value="InterPro"/>
</dbReference>
<dbReference type="InterPro" id="IPR003141">
    <property type="entry name" value="Pol/His_phosphatase_N"/>
</dbReference>
<feature type="domain" description="Polymerase/histidinol phosphatase N-terminal" evidence="9">
    <location>
        <begin position="6"/>
        <end position="73"/>
    </location>
</feature>
<dbReference type="NCBIfam" id="TIGR00594">
    <property type="entry name" value="polc"/>
    <property type="match status" value="1"/>
</dbReference>
<organism evidence="10 11">
    <name type="scientific">Candidatus Kaiserbacteria bacterium CG10_big_fil_rev_8_21_14_0_10_44_10</name>
    <dbReference type="NCBI Taxonomy" id="1974606"/>
    <lineage>
        <taxon>Bacteria</taxon>
        <taxon>Candidatus Kaiseribacteriota</taxon>
    </lineage>
</organism>
<dbReference type="SUPFAM" id="SSF47781">
    <property type="entry name" value="RuvA domain 2-like"/>
    <property type="match status" value="1"/>
</dbReference>
<dbReference type="PANTHER" id="PTHR32294:SF0">
    <property type="entry name" value="DNA POLYMERASE III SUBUNIT ALPHA"/>
    <property type="match status" value="1"/>
</dbReference>
<evidence type="ECO:0000256" key="2">
    <source>
        <dbReference type="ARBA" id="ARBA00012417"/>
    </source>
</evidence>
<proteinExistence type="predicted"/>
<evidence type="ECO:0000256" key="3">
    <source>
        <dbReference type="ARBA" id="ARBA00019114"/>
    </source>
</evidence>
<dbReference type="InterPro" id="IPR041931">
    <property type="entry name" value="DNA_pol3_alpha_thumb_dom"/>
</dbReference>
<evidence type="ECO:0000256" key="8">
    <source>
        <dbReference type="ARBA" id="ARBA00049244"/>
    </source>
</evidence>
<dbReference type="Pfam" id="PF07733">
    <property type="entry name" value="DNA_pol3_alpha"/>
    <property type="match status" value="1"/>
</dbReference>
<evidence type="ECO:0000256" key="1">
    <source>
        <dbReference type="ARBA" id="ARBA00004496"/>
    </source>
</evidence>
<dbReference type="Pfam" id="PF14579">
    <property type="entry name" value="HHH_6"/>
    <property type="match status" value="1"/>
</dbReference>
<comment type="caution">
    <text evidence="10">The sequence shown here is derived from an EMBL/GenBank/DDBJ whole genome shotgun (WGS) entry which is preliminary data.</text>
</comment>
<dbReference type="EC" id="2.7.7.7" evidence="2"/>
<dbReference type="GO" id="GO:0005737">
    <property type="term" value="C:cytoplasm"/>
    <property type="evidence" value="ECO:0007669"/>
    <property type="project" value="UniProtKB-SubCell"/>
</dbReference>
<accession>A0A2H0UH08</accession>
<dbReference type="InterPro" id="IPR010994">
    <property type="entry name" value="RuvA_2-like"/>
</dbReference>
<keyword evidence="5" id="KW-0548">Nucleotidyltransferase</keyword>
<dbReference type="InterPro" id="IPR011708">
    <property type="entry name" value="DNA_pol3_alpha_NTPase_dom"/>
</dbReference>
<dbReference type="InterPro" id="IPR016195">
    <property type="entry name" value="Pol/histidinol_Pase-like"/>
</dbReference>
<dbReference type="EMBL" id="PFBG01000034">
    <property type="protein sequence ID" value="PIR85688.1"/>
    <property type="molecule type" value="Genomic_DNA"/>
</dbReference>
<comment type="catalytic activity">
    <reaction evidence="8">
        <text>DNA(n) + a 2'-deoxyribonucleoside 5'-triphosphate = DNA(n+1) + diphosphate</text>
        <dbReference type="Rhea" id="RHEA:22508"/>
        <dbReference type="Rhea" id="RHEA-COMP:17339"/>
        <dbReference type="Rhea" id="RHEA-COMP:17340"/>
        <dbReference type="ChEBI" id="CHEBI:33019"/>
        <dbReference type="ChEBI" id="CHEBI:61560"/>
        <dbReference type="ChEBI" id="CHEBI:173112"/>
        <dbReference type="EC" id="2.7.7.7"/>
    </reaction>
</comment>
<keyword evidence="7" id="KW-0239">DNA-directed DNA polymerase</keyword>
<dbReference type="SUPFAM" id="SSF89550">
    <property type="entry name" value="PHP domain-like"/>
    <property type="match status" value="1"/>
</dbReference>
<protein>
    <recommendedName>
        <fullName evidence="3">DNA polymerase III subunit alpha</fullName>
        <ecNumber evidence="2">2.7.7.7</ecNumber>
    </recommendedName>
</protein>
<dbReference type="PANTHER" id="PTHR32294">
    <property type="entry name" value="DNA POLYMERASE III SUBUNIT ALPHA"/>
    <property type="match status" value="1"/>
</dbReference>
<dbReference type="Gene3D" id="3.20.20.140">
    <property type="entry name" value="Metal-dependent hydrolases"/>
    <property type="match status" value="1"/>
</dbReference>
<dbReference type="InterPro" id="IPR029460">
    <property type="entry name" value="DNAPol_HHH"/>
</dbReference>
<evidence type="ECO:0000256" key="7">
    <source>
        <dbReference type="ARBA" id="ARBA00022932"/>
    </source>
</evidence>
<dbReference type="Pfam" id="PF17657">
    <property type="entry name" value="DNA_pol3_finger"/>
    <property type="match status" value="1"/>
</dbReference>
<evidence type="ECO:0000256" key="6">
    <source>
        <dbReference type="ARBA" id="ARBA00022705"/>
    </source>
</evidence>
<dbReference type="Proteomes" id="UP000229612">
    <property type="component" value="Unassembled WGS sequence"/>
</dbReference>
<dbReference type="SMART" id="SM00481">
    <property type="entry name" value="POLIIIAc"/>
    <property type="match status" value="1"/>
</dbReference>
<dbReference type="InterPro" id="IPR004805">
    <property type="entry name" value="DnaE2/DnaE/PolC"/>
</dbReference>
<evidence type="ECO:0000256" key="5">
    <source>
        <dbReference type="ARBA" id="ARBA00022695"/>
    </source>
</evidence>
<dbReference type="Gene3D" id="1.10.10.1600">
    <property type="entry name" value="Bacterial DNA polymerase III alpha subunit, thumb domain"/>
    <property type="match status" value="1"/>
</dbReference>
<dbReference type="InterPro" id="IPR040982">
    <property type="entry name" value="DNA_pol3_finger"/>
</dbReference>
<evidence type="ECO:0000313" key="10">
    <source>
        <dbReference type="EMBL" id="PIR85688.1"/>
    </source>
</evidence>
<reference evidence="11" key="1">
    <citation type="submission" date="2017-09" db="EMBL/GenBank/DDBJ databases">
        <title>Depth-based differentiation of microbial function through sediment-hosted aquifers and enrichment of novel symbionts in the deep terrestrial subsurface.</title>
        <authorList>
            <person name="Probst A.J."/>
            <person name="Ladd B."/>
            <person name="Jarett J.K."/>
            <person name="Geller-Mcgrath D.E."/>
            <person name="Sieber C.M.K."/>
            <person name="Emerson J.B."/>
            <person name="Anantharaman K."/>
            <person name="Thomas B.C."/>
            <person name="Malmstrom R."/>
            <person name="Stieglmeier M."/>
            <person name="Klingl A."/>
            <person name="Woyke T."/>
            <person name="Ryan C.M."/>
            <person name="Banfield J.F."/>
        </authorList>
    </citation>
    <scope>NUCLEOTIDE SEQUENCE [LARGE SCALE GENOMIC DNA]</scope>
</reference>
<keyword evidence="6" id="KW-0235">DNA replication</keyword>
<dbReference type="NCBIfam" id="NF004226">
    <property type="entry name" value="PRK05673.1"/>
    <property type="match status" value="1"/>
</dbReference>
<dbReference type="GO" id="GO:0003887">
    <property type="term" value="F:DNA-directed DNA polymerase activity"/>
    <property type="evidence" value="ECO:0007669"/>
    <property type="project" value="UniProtKB-KW"/>
</dbReference>
<dbReference type="Gene3D" id="1.10.150.870">
    <property type="match status" value="1"/>
</dbReference>
<dbReference type="Pfam" id="PF01336">
    <property type="entry name" value="tRNA_anti-codon"/>
    <property type="match status" value="1"/>
</dbReference>
<gene>
    <name evidence="10" type="ORF">COU14_03065</name>
</gene>
<dbReference type="CDD" id="cd04485">
    <property type="entry name" value="DnaE_OBF"/>
    <property type="match status" value="1"/>
</dbReference>
<sequence length="1068" mass="119459">MMSEFIHLHVHTHYSLLNALPTPKELAVAAKDDGQEALAITDNGALYGAIDFIKACQKEGIKPIIGLDAFLSPRTRFDKDAGIDKPRSRLVLLAENNVGYQNLIELVTRSFIDGFYYKPRIDQELLEKHHEGLVAVIPSFAGEVAQSLKNGDEERAGERLDWYKQVFPHCYLEITNHPEILDHNENQERIKRLAQSTSVPLLAAHDVYYLRPSDRVARETMMKIQNGGVVDLSGDLGDAEDFSFLSQEEIKKRFADVPEAISNTVKVAEKCNVEIPIGTTWYFPDYIIESGKEPDEELRELAYKGIPWRGLSLDDKEVTTRLDYELDVIKMKGYAKYFLVVGDLLREARERGILTTIRGSVAGSLTTYVLGITNVDPLEYKLPFERFLNPERPSAPDIDMDFADNRRDEIIEYAKQKYGEDKVAQIGTFGTMMARAAVRDVARALGHAYSVGDRIAKLIPMGSQGFPMTIKKALEIEPDLAKLYKSESEVKEVIDLAKMIEGRVRHLGVHAAGVVIAPEPLNRFVPVQPDPKTGKMITQYEMRSVGEDGVGLLKFDFLGIKNLAILADAVKRVQKIRGIEVDIENIPLDDKKTFEMLARGETMGLFQLNGSGMTAFLKQLKPTTIHDINAMVALYRPGPMESIPQYIERKHNASLVSFMDPRLETILDRSYGVITYQDDVMMTAITLAGYSWLEADMLRKAMGKKIPAVMEAEKEKLLKGFVEYGKLSNQKAEQLWKLIEPFAAYGFNKAHAASYGRVAYQTAYMKANYPVEYMSAVLTADSGDTDKIYEIIHECERMNLEVLPPDINESFADFSVVPNTQKIRFGLTTIKNFGEGIADAIIEERKQNGPFVSMSEFLTRVHSRGLNKKSLEALIQTGAFDRFEDRALLYGNIDRLLSFNKESAAAAESSQESLFGNVSGHSEDLSLDKSPDISTTQKLTWEKDLLGVYVSGHPLDVYTDELKKRSTITDLKTDGRNGIPVVTAGMVANVRELLTKKGDRMAFIILANHTDQIEVTAFPETYRALSEVLKPSSCIAVKGRLQIRSGEPTIMLENAKSLAPVQNALVEG</sequence>
<dbReference type="InterPro" id="IPR004013">
    <property type="entry name" value="PHP_dom"/>
</dbReference>
<evidence type="ECO:0000313" key="11">
    <source>
        <dbReference type="Proteomes" id="UP000229612"/>
    </source>
</evidence>
<dbReference type="GO" id="GO:0008408">
    <property type="term" value="F:3'-5' exonuclease activity"/>
    <property type="evidence" value="ECO:0007669"/>
    <property type="project" value="InterPro"/>
</dbReference>
<dbReference type="AlphaFoldDB" id="A0A2H0UH08"/>
<comment type="subcellular location">
    <subcellularLocation>
        <location evidence="1">Cytoplasm</location>
    </subcellularLocation>
</comment>
<keyword evidence="4" id="KW-0808">Transferase</keyword>
<dbReference type="GO" id="GO:0006260">
    <property type="term" value="P:DNA replication"/>
    <property type="evidence" value="ECO:0007669"/>
    <property type="project" value="UniProtKB-KW"/>
</dbReference>
<evidence type="ECO:0000256" key="4">
    <source>
        <dbReference type="ARBA" id="ARBA00022679"/>
    </source>
</evidence>
<dbReference type="InterPro" id="IPR004365">
    <property type="entry name" value="NA-bd_OB_tRNA"/>
</dbReference>
<name>A0A2H0UH08_9BACT</name>
<dbReference type="Pfam" id="PF02811">
    <property type="entry name" value="PHP"/>
    <property type="match status" value="1"/>
</dbReference>
<evidence type="ECO:0000259" key="9">
    <source>
        <dbReference type="SMART" id="SM00481"/>
    </source>
</evidence>